<dbReference type="EMBL" id="BK032798">
    <property type="protein sequence ID" value="DAF60877.1"/>
    <property type="molecule type" value="Genomic_DNA"/>
</dbReference>
<reference evidence="1" key="1">
    <citation type="journal article" date="2021" name="Proc. Natl. Acad. Sci. U.S.A.">
        <title>A Catalog of Tens of Thousands of Viruses from Human Metagenomes Reveals Hidden Associations with Chronic Diseases.</title>
        <authorList>
            <person name="Tisza M.J."/>
            <person name="Buck C.B."/>
        </authorList>
    </citation>
    <scope>NUCLEOTIDE SEQUENCE</scope>
    <source>
        <strain evidence="1">CtVDC13</strain>
    </source>
</reference>
<organism evidence="1">
    <name type="scientific">Siphoviridae sp. ctVDC13</name>
    <dbReference type="NCBI Taxonomy" id="2827880"/>
    <lineage>
        <taxon>Viruses</taxon>
        <taxon>Duplodnaviria</taxon>
        <taxon>Heunggongvirae</taxon>
        <taxon>Uroviricota</taxon>
        <taxon>Caudoviricetes</taxon>
    </lineage>
</organism>
<protein>
    <submittedName>
        <fullName evidence="1">Uncharacterized protein</fullName>
    </submittedName>
</protein>
<evidence type="ECO:0000313" key="1">
    <source>
        <dbReference type="EMBL" id="DAF60877.1"/>
    </source>
</evidence>
<name>A0A8S5TC42_9CAUD</name>
<accession>A0A8S5TC42</accession>
<proteinExistence type="predicted"/>
<sequence length="127" mass="14585">MEYKLRKLKATDAFLIIKLINKFGIMEFKKCFNANEIAKLAENKEGLSKEELTEKVGFNIILSCCAVIFENIGKCENEVFEFLSAVSNLNRKQVECLSLAELAQMIIEIFQKDEFKDFYKVVSGLLK</sequence>